<dbReference type="Gramene" id="OIW01523">
    <property type="protein sequence ID" value="OIW01523"/>
    <property type="gene ID" value="TanjilG_19449"/>
</dbReference>
<dbReference type="InterPro" id="IPR001087">
    <property type="entry name" value="GDSL"/>
</dbReference>
<dbReference type="InterPro" id="IPR036514">
    <property type="entry name" value="SGNH_hydro_sf"/>
</dbReference>
<organism evidence="6 7">
    <name type="scientific">Lupinus angustifolius</name>
    <name type="common">Narrow-leaved blue lupine</name>
    <dbReference type="NCBI Taxonomy" id="3871"/>
    <lineage>
        <taxon>Eukaryota</taxon>
        <taxon>Viridiplantae</taxon>
        <taxon>Streptophyta</taxon>
        <taxon>Embryophyta</taxon>
        <taxon>Tracheophyta</taxon>
        <taxon>Spermatophyta</taxon>
        <taxon>Magnoliopsida</taxon>
        <taxon>eudicotyledons</taxon>
        <taxon>Gunneridae</taxon>
        <taxon>Pentapetalae</taxon>
        <taxon>rosids</taxon>
        <taxon>fabids</taxon>
        <taxon>Fabales</taxon>
        <taxon>Fabaceae</taxon>
        <taxon>Papilionoideae</taxon>
        <taxon>50 kb inversion clade</taxon>
        <taxon>genistoids sensu lato</taxon>
        <taxon>core genistoids</taxon>
        <taxon>Genisteae</taxon>
        <taxon>Lupinus</taxon>
    </lineage>
</organism>
<dbReference type="Proteomes" id="UP000188354">
    <property type="component" value="Chromosome LG11"/>
</dbReference>
<dbReference type="PANTHER" id="PTHR46020:SF4">
    <property type="entry name" value="OS04G0650200 PROTEIN"/>
    <property type="match status" value="1"/>
</dbReference>
<evidence type="ECO:0000256" key="3">
    <source>
        <dbReference type="ARBA" id="ARBA00022963"/>
    </source>
</evidence>
<evidence type="ECO:0000256" key="2">
    <source>
        <dbReference type="ARBA" id="ARBA00022801"/>
    </source>
</evidence>
<sequence length="342" mass="37783">MVKQNQSTISFLLLLLLPLLLILAISTEVEGANKLFVFGDSYVDTGNFHNSGSYKPPSGMTYPGAPAGRFCDGRVLTDYIASFLKIDPPTPYSLKNSSNFQNGINFAYGGTGFFQTLVDGPNVSVQISSFEQQIQQNVYNKSDLETSLVLVNSGANDYTTFALKNMSFLEIEKFTESLVKEVVVNLRRIQSLGAEKITLTLLQPIGCLPTISVATGFQNCIDLLNLVSTNHNKLILQNVDDLNKELGKSVFKTLDLYNSFLSTIQTMQKSHAENSTLMNPLEPCCAKDSAGFNCGKVDDKGQKRYTLCEKPELSFFWDNVHPSQNGWNSVYTQLESSLGQLI</sequence>
<dbReference type="AlphaFoldDB" id="A0A4P1R5F8"/>
<comment type="similarity">
    <text evidence="1">Belongs to the 'GDSL' lipolytic enzyme family.</text>
</comment>
<evidence type="ECO:0000256" key="5">
    <source>
        <dbReference type="SAM" id="SignalP"/>
    </source>
</evidence>
<evidence type="ECO:0000313" key="6">
    <source>
        <dbReference type="EMBL" id="OIW01523.1"/>
    </source>
</evidence>
<keyword evidence="2" id="KW-0378">Hydrolase</keyword>
<dbReference type="Pfam" id="PF00657">
    <property type="entry name" value="Lipase_GDSL"/>
    <property type="match status" value="1"/>
</dbReference>
<dbReference type="KEGG" id="lang:109359550"/>
<feature type="chain" id="PRO_5020037274" description="SGNH hydrolase-type esterase domain-containing protein" evidence="5">
    <location>
        <begin position="32"/>
        <end position="342"/>
    </location>
</feature>
<dbReference type="SUPFAM" id="SSF52266">
    <property type="entry name" value="SGNH hydrolase"/>
    <property type="match status" value="1"/>
</dbReference>
<name>A0A4P1R5F8_LUPAN</name>
<keyword evidence="3" id="KW-0442">Lipid degradation</keyword>
<reference evidence="6 7" key="1">
    <citation type="journal article" date="2017" name="Plant Biotechnol. J.">
        <title>A comprehensive draft genome sequence for lupin (Lupinus angustifolius), an emerging health food: insights into plant-microbe interactions and legume evolution.</title>
        <authorList>
            <person name="Hane J.K."/>
            <person name="Ming Y."/>
            <person name="Kamphuis L.G."/>
            <person name="Nelson M.N."/>
            <person name="Garg G."/>
            <person name="Atkins C.A."/>
            <person name="Bayer P.E."/>
            <person name="Bravo A."/>
            <person name="Bringans S."/>
            <person name="Cannon S."/>
            <person name="Edwards D."/>
            <person name="Foley R."/>
            <person name="Gao L.L."/>
            <person name="Harrison M.J."/>
            <person name="Huang W."/>
            <person name="Hurgobin B."/>
            <person name="Li S."/>
            <person name="Liu C.W."/>
            <person name="McGrath A."/>
            <person name="Morahan G."/>
            <person name="Murray J."/>
            <person name="Weller J."/>
            <person name="Jian J."/>
            <person name="Singh K.B."/>
        </authorList>
    </citation>
    <scope>NUCLEOTIDE SEQUENCE [LARGE SCALE GENOMIC DNA]</scope>
    <source>
        <strain evidence="7">cv. Tanjil</strain>
        <tissue evidence="6">Whole plant</tissue>
    </source>
</reference>
<dbReference type="GO" id="GO:0016042">
    <property type="term" value="P:lipid catabolic process"/>
    <property type="evidence" value="ECO:0007669"/>
    <property type="project" value="UniProtKB-KW"/>
</dbReference>
<dbReference type="Gene3D" id="3.40.50.1110">
    <property type="entry name" value="SGNH hydrolase"/>
    <property type="match status" value="1"/>
</dbReference>
<dbReference type="STRING" id="3871.A0A4P1R5F8"/>
<keyword evidence="4" id="KW-0443">Lipid metabolism</keyword>
<keyword evidence="7" id="KW-1185">Reference proteome</keyword>
<dbReference type="OrthoDB" id="1600564at2759"/>
<keyword evidence="5" id="KW-0732">Signal</keyword>
<evidence type="ECO:0000313" key="7">
    <source>
        <dbReference type="Proteomes" id="UP000188354"/>
    </source>
</evidence>
<evidence type="ECO:0000256" key="1">
    <source>
        <dbReference type="ARBA" id="ARBA00008668"/>
    </source>
</evidence>
<dbReference type="PANTHER" id="PTHR46020">
    <property type="entry name" value="OSJNBB0059K02.9 PROTEIN"/>
    <property type="match status" value="1"/>
</dbReference>
<feature type="signal peptide" evidence="5">
    <location>
        <begin position="1"/>
        <end position="31"/>
    </location>
</feature>
<protein>
    <recommendedName>
        <fullName evidence="8">SGNH hydrolase-type esterase domain-containing protein</fullName>
    </recommendedName>
</protein>
<dbReference type="EMBL" id="CM007371">
    <property type="protein sequence ID" value="OIW01523.1"/>
    <property type="molecule type" value="Genomic_DNA"/>
</dbReference>
<evidence type="ECO:0008006" key="8">
    <source>
        <dbReference type="Google" id="ProtNLM"/>
    </source>
</evidence>
<accession>A0A4P1R5F8</accession>
<dbReference type="GO" id="GO:0016788">
    <property type="term" value="F:hydrolase activity, acting on ester bonds"/>
    <property type="evidence" value="ECO:0007669"/>
    <property type="project" value="InterPro"/>
</dbReference>
<proteinExistence type="inferred from homology"/>
<evidence type="ECO:0000256" key="4">
    <source>
        <dbReference type="ARBA" id="ARBA00023098"/>
    </source>
</evidence>
<gene>
    <name evidence="6" type="ORF">TanjilG_19449</name>
</gene>